<dbReference type="SUPFAM" id="SSF52540">
    <property type="entry name" value="P-loop containing nucleoside triphosphate hydrolases"/>
    <property type="match status" value="1"/>
</dbReference>
<evidence type="ECO:0000256" key="11">
    <source>
        <dbReference type="RuleBase" id="RU000394"/>
    </source>
</evidence>
<dbReference type="GO" id="GO:0090307">
    <property type="term" value="P:mitotic spindle assembly"/>
    <property type="evidence" value="ECO:0007669"/>
    <property type="project" value="UniProtKB-ARBA"/>
</dbReference>
<sequence length="666" mass="73946">MDASQERGTTLRKRSSIPRLSSNGQQKPAPLSVNNHNIRPPKRTAMPKDKASHKTKPNSTMRVCPMASKQSNAKPNHTRAIKSASGSPSSVNAGVKRNSSSPSTHVAKKPRAAWDVRGKLNDMEETHAENQRRTAELVNKRDESLNVSAAKINEEREAIQMHEEIQALKEAADKHFSETKSKLLSEFQAEDKQLETDNARFLETFNRIHQEDQAMQARIRQAKATRASEAAENTVLKTSLQETSTSFAEMQVRLKNIQSRVEETDKMIQIRKQNADDQTAETTAIHARIKEIQSNLLKAERIRRGLHNTIQELKGNIRVFCRVRPPSDAETHAGELAQMRFHGEDGDKLELSETTSSTLGRTTVKQYPFAFDKVFSPSSTQQDCFEEISQLVQSALDGYNVCIFAYGQTGSGKTYTMQGPSGPSAAESAGMIPRAVQQIYDVAQKLADQNWTYTMEGQFLEIYNETVHDLLGDAASYGKIKHEIRHHKDGRTTVSDMTTVNLDSPAKVKIMLRKASQNRATGATNLNERSSRSHSVFTLRLNGRNAATQEKCTGVLNLIDLAGSERLAQSGSTGDRLRETQAINKSLSCLGDVIHALGTKSTSHIPYRNSKLTYLLQNSLGGNSKTLMFVNVSPTREHLNETLCSLRFATKVNSCKIGTAKRIVTK</sequence>
<keyword evidence="6 10" id="KW-0067">ATP-binding</keyword>
<evidence type="ECO:0000259" key="13">
    <source>
        <dbReference type="PROSITE" id="PS50067"/>
    </source>
</evidence>
<dbReference type="InterPro" id="IPR019821">
    <property type="entry name" value="Kinesin_motor_CS"/>
</dbReference>
<evidence type="ECO:0000313" key="14">
    <source>
        <dbReference type="EMBL" id="ORY91125.1"/>
    </source>
</evidence>
<comment type="subcellular location">
    <subcellularLocation>
        <location evidence="1">Cytoplasm</location>
        <location evidence="1">Cytoskeleton</location>
    </subcellularLocation>
</comment>
<evidence type="ECO:0000256" key="4">
    <source>
        <dbReference type="ARBA" id="ARBA00022701"/>
    </source>
</evidence>
<evidence type="ECO:0000256" key="12">
    <source>
        <dbReference type="SAM" id="MobiDB-lite"/>
    </source>
</evidence>
<keyword evidence="3" id="KW-0963">Cytoplasm</keyword>
<comment type="similarity">
    <text evidence="2">Belongs to the TRAFAC class myosin-kinesin ATPase superfamily. Kinesin family. KIN-14 subfamily.</text>
</comment>
<evidence type="ECO:0000256" key="2">
    <source>
        <dbReference type="ARBA" id="ARBA00010899"/>
    </source>
</evidence>
<dbReference type="GO" id="GO:0003777">
    <property type="term" value="F:microtubule motor activity"/>
    <property type="evidence" value="ECO:0007669"/>
    <property type="project" value="InterPro"/>
</dbReference>
<evidence type="ECO:0000256" key="7">
    <source>
        <dbReference type="ARBA" id="ARBA00023054"/>
    </source>
</evidence>
<proteinExistence type="inferred from homology"/>
<feature type="binding site" evidence="10">
    <location>
        <begin position="407"/>
        <end position="414"/>
    </location>
    <ligand>
        <name>ATP</name>
        <dbReference type="ChEBI" id="CHEBI:30616"/>
    </ligand>
</feature>
<gene>
    <name evidence="14" type="ORF">BCR43DRAFT_498543</name>
</gene>
<dbReference type="GO" id="GO:0008017">
    <property type="term" value="F:microtubule binding"/>
    <property type="evidence" value="ECO:0007669"/>
    <property type="project" value="InterPro"/>
</dbReference>
<dbReference type="InterPro" id="IPR027417">
    <property type="entry name" value="P-loop_NTPase"/>
</dbReference>
<dbReference type="OrthoDB" id="3176171at2759"/>
<keyword evidence="7" id="KW-0175">Coiled coil</keyword>
<evidence type="ECO:0000256" key="6">
    <source>
        <dbReference type="ARBA" id="ARBA00022840"/>
    </source>
</evidence>
<dbReference type="Gene3D" id="3.40.850.10">
    <property type="entry name" value="Kinesin motor domain"/>
    <property type="match status" value="1"/>
</dbReference>
<dbReference type="PROSITE" id="PS50067">
    <property type="entry name" value="KINESIN_MOTOR_2"/>
    <property type="match status" value="1"/>
</dbReference>
<dbReference type="GO" id="GO:0005874">
    <property type="term" value="C:microtubule"/>
    <property type="evidence" value="ECO:0007669"/>
    <property type="project" value="UniProtKB-KW"/>
</dbReference>
<evidence type="ECO:0000256" key="9">
    <source>
        <dbReference type="ARBA" id="ARBA00023212"/>
    </source>
</evidence>
<evidence type="ECO:0000256" key="3">
    <source>
        <dbReference type="ARBA" id="ARBA00022490"/>
    </source>
</evidence>
<dbReference type="InterPro" id="IPR027640">
    <property type="entry name" value="Kinesin-like_fam"/>
</dbReference>
<comment type="caution">
    <text evidence="14">The sequence shown here is derived from an EMBL/GenBank/DDBJ whole genome shotgun (WGS) entry which is preliminary data.</text>
</comment>
<keyword evidence="8 10" id="KW-0505">Motor protein</keyword>
<dbReference type="PANTHER" id="PTHR47972:SF45">
    <property type="entry name" value="PROTEIN CLARET SEGREGATIONAL"/>
    <property type="match status" value="1"/>
</dbReference>
<dbReference type="STRING" id="13706.A0A1X2H141"/>
<dbReference type="GO" id="GO:0005524">
    <property type="term" value="F:ATP binding"/>
    <property type="evidence" value="ECO:0007669"/>
    <property type="project" value="UniProtKB-UniRule"/>
</dbReference>
<dbReference type="Pfam" id="PF00225">
    <property type="entry name" value="Kinesin"/>
    <property type="match status" value="1"/>
</dbReference>
<evidence type="ECO:0000256" key="5">
    <source>
        <dbReference type="ARBA" id="ARBA00022741"/>
    </source>
</evidence>
<dbReference type="CDD" id="cd01366">
    <property type="entry name" value="KISc_C_terminal"/>
    <property type="match status" value="1"/>
</dbReference>
<dbReference type="SMART" id="SM00129">
    <property type="entry name" value="KISc"/>
    <property type="match status" value="1"/>
</dbReference>
<feature type="domain" description="Kinesin motor" evidence="13">
    <location>
        <begin position="316"/>
        <end position="655"/>
    </location>
</feature>
<accession>A0A1X2H141</accession>
<dbReference type="InParanoid" id="A0A1X2H141"/>
<dbReference type="AlphaFoldDB" id="A0A1X2H141"/>
<evidence type="ECO:0000256" key="8">
    <source>
        <dbReference type="ARBA" id="ARBA00023175"/>
    </source>
</evidence>
<keyword evidence="15" id="KW-1185">Reference proteome</keyword>
<dbReference type="PROSITE" id="PS00411">
    <property type="entry name" value="KINESIN_MOTOR_1"/>
    <property type="match status" value="1"/>
</dbReference>
<keyword evidence="14" id="KW-0378">Hydrolase</keyword>
<dbReference type="InterPro" id="IPR001752">
    <property type="entry name" value="Kinesin_motor_dom"/>
</dbReference>
<dbReference type="GO" id="GO:0007018">
    <property type="term" value="P:microtubule-based movement"/>
    <property type="evidence" value="ECO:0007669"/>
    <property type="project" value="InterPro"/>
</dbReference>
<feature type="compositionally biased region" description="Polar residues" evidence="12">
    <location>
        <begin position="84"/>
        <end position="104"/>
    </location>
</feature>
<reference evidence="14 15" key="1">
    <citation type="submission" date="2016-07" db="EMBL/GenBank/DDBJ databases">
        <title>Pervasive Adenine N6-methylation of Active Genes in Fungi.</title>
        <authorList>
            <consortium name="DOE Joint Genome Institute"/>
            <person name="Mondo S.J."/>
            <person name="Dannebaum R.O."/>
            <person name="Kuo R.C."/>
            <person name="Labutti K."/>
            <person name="Haridas S."/>
            <person name="Kuo A."/>
            <person name="Salamov A."/>
            <person name="Ahrendt S.R."/>
            <person name="Lipzen A."/>
            <person name="Sullivan W."/>
            <person name="Andreopoulos W.B."/>
            <person name="Clum A."/>
            <person name="Lindquist E."/>
            <person name="Daum C."/>
            <person name="Ramamoorthy G.K."/>
            <person name="Gryganskyi A."/>
            <person name="Culley D."/>
            <person name="Magnuson J.K."/>
            <person name="James T.Y."/>
            <person name="O'Malley M.A."/>
            <person name="Stajich J.E."/>
            <person name="Spatafora J.W."/>
            <person name="Visel A."/>
            <person name="Grigoriev I.V."/>
        </authorList>
    </citation>
    <scope>NUCLEOTIDE SEQUENCE [LARGE SCALE GENOMIC DNA]</scope>
    <source>
        <strain evidence="14 15">NRRL 2496</strain>
    </source>
</reference>
<dbReference type="PRINTS" id="PR00380">
    <property type="entry name" value="KINESINHEAVY"/>
</dbReference>
<name>A0A1X2H141_SYNRA</name>
<dbReference type="InterPro" id="IPR036961">
    <property type="entry name" value="Kinesin_motor_dom_sf"/>
</dbReference>
<organism evidence="14 15">
    <name type="scientific">Syncephalastrum racemosum</name>
    <name type="common">Filamentous fungus</name>
    <dbReference type="NCBI Taxonomy" id="13706"/>
    <lineage>
        <taxon>Eukaryota</taxon>
        <taxon>Fungi</taxon>
        <taxon>Fungi incertae sedis</taxon>
        <taxon>Mucoromycota</taxon>
        <taxon>Mucoromycotina</taxon>
        <taxon>Mucoromycetes</taxon>
        <taxon>Mucorales</taxon>
        <taxon>Syncephalastraceae</taxon>
        <taxon>Syncephalastrum</taxon>
    </lineage>
</organism>
<feature type="compositionally biased region" description="Polar residues" evidence="12">
    <location>
        <begin position="18"/>
        <end position="37"/>
    </location>
</feature>
<keyword evidence="5 10" id="KW-0547">Nucleotide-binding</keyword>
<dbReference type="GO" id="GO:0016787">
    <property type="term" value="F:hydrolase activity"/>
    <property type="evidence" value="ECO:0007669"/>
    <property type="project" value="UniProtKB-KW"/>
</dbReference>
<dbReference type="Proteomes" id="UP000242180">
    <property type="component" value="Unassembled WGS sequence"/>
</dbReference>
<dbReference type="FunFam" id="3.40.850.10:FF:000065">
    <property type="entry name" value="Kinesin-like protein"/>
    <property type="match status" value="1"/>
</dbReference>
<protein>
    <recommendedName>
        <fullName evidence="11">Kinesin-like protein</fullName>
    </recommendedName>
</protein>
<evidence type="ECO:0000313" key="15">
    <source>
        <dbReference type="Proteomes" id="UP000242180"/>
    </source>
</evidence>
<feature type="region of interest" description="Disordered" evidence="12">
    <location>
        <begin position="1"/>
        <end position="111"/>
    </location>
</feature>
<evidence type="ECO:0000256" key="10">
    <source>
        <dbReference type="PROSITE-ProRule" id="PRU00283"/>
    </source>
</evidence>
<dbReference type="PANTHER" id="PTHR47972">
    <property type="entry name" value="KINESIN-LIKE PROTEIN KLP-3"/>
    <property type="match status" value="1"/>
</dbReference>
<keyword evidence="9" id="KW-0206">Cytoskeleton</keyword>
<dbReference type="FunCoup" id="A0A1X2H141">
    <property type="interactions" value="193"/>
</dbReference>
<keyword evidence="4 11" id="KW-0493">Microtubule</keyword>
<dbReference type="EMBL" id="MCGN01000011">
    <property type="protein sequence ID" value="ORY91125.1"/>
    <property type="molecule type" value="Genomic_DNA"/>
</dbReference>
<evidence type="ECO:0000256" key="1">
    <source>
        <dbReference type="ARBA" id="ARBA00004245"/>
    </source>
</evidence>